<dbReference type="InterPro" id="IPR050313">
    <property type="entry name" value="Carb_Metab_HTH_regulators"/>
</dbReference>
<name>A0A6J4MFV8_9ACTN</name>
<feature type="region of interest" description="Disordered" evidence="1">
    <location>
        <begin position="1"/>
        <end position="28"/>
    </location>
</feature>
<gene>
    <name evidence="3" type="ORF">AVDCRST_MAG29-2461</name>
</gene>
<sequence>MSSPAAVSSTAPASSHHSSRHSLRHEALVADGPTRLRVARSLLEHGASTAAELADRLALTAAAVRRHLEHLLDEGSVESRAPRSRGPRGRGRPARVFALTEAGREAFDQAYDDLAASALRFLSATAGEQAVADFARARVSDWEARHGAEVAAAAPEDRAGVLAAALTREGYAASVQSAPSGDQLCQHHCPVAHVAAEFPQLCEAETEAFSRLLGSHVQRLATIGHGDGVCTTHVPATTPGAGPASSLPDASPDSPPSPLRRNLP</sequence>
<dbReference type="InterPro" id="IPR011991">
    <property type="entry name" value="ArsR-like_HTH"/>
</dbReference>
<dbReference type="CDD" id="cd00090">
    <property type="entry name" value="HTH_ARSR"/>
    <property type="match status" value="1"/>
</dbReference>
<feature type="region of interest" description="Disordered" evidence="1">
    <location>
        <begin position="231"/>
        <end position="264"/>
    </location>
</feature>
<dbReference type="InterPro" id="IPR036390">
    <property type="entry name" value="WH_DNA-bd_sf"/>
</dbReference>
<dbReference type="PANTHER" id="PTHR30363:SF28">
    <property type="entry name" value="TRANSCRIPTIONAL REGULATORY PROTEIN-RELATED"/>
    <property type="match status" value="1"/>
</dbReference>
<feature type="compositionally biased region" description="Low complexity" evidence="1">
    <location>
        <begin position="239"/>
        <end position="252"/>
    </location>
</feature>
<dbReference type="GO" id="GO:0003700">
    <property type="term" value="F:DNA-binding transcription factor activity"/>
    <property type="evidence" value="ECO:0007669"/>
    <property type="project" value="InterPro"/>
</dbReference>
<evidence type="ECO:0000313" key="3">
    <source>
        <dbReference type="EMBL" id="CAA9354095.1"/>
    </source>
</evidence>
<dbReference type="Pfam" id="PF12840">
    <property type="entry name" value="HTH_20"/>
    <property type="match status" value="1"/>
</dbReference>
<dbReference type="SUPFAM" id="SSF46785">
    <property type="entry name" value="Winged helix' DNA-binding domain"/>
    <property type="match status" value="1"/>
</dbReference>
<feature type="domain" description="HTH marR-type" evidence="2">
    <location>
        <begin position="26"/>
        <end position="131"/>
    </location>
</feature>
<accession>A0A6J4MFV8</accession>
<dbReference type="InterPro" id="IPR036388">
    <property type="entry name" value="WH-like_DNA-bd_sf"/>
</dbReference>
<dbReference type="InterPro" id="IPR000835">
    <property type="entry name" value="HTH_MarR-typ"/>
</dbReference>
<reference evidence="3" key="1">
    <citation type="submission" date="2020-02" db="EMBL/GenBank/DDBJ databases">
        <authorList>
            <person name="Meier V. D."/>
        </authorList>
    </citation>
    <scope>NUCLEOTIDE SEQUENCE</scope>
    <source>
        <strain evidence="3">AVDCRST_MAG29</strain>
    </source>
</reference>
<feature type="compositionally biased region" description="Low complexity" evidence="1">
    <location>
        <begin position="1"/>
        <end position="16"/>
    </location>
</feature>
<organism evidence="3">
    <name type="scientific">uncultured Nocardioidaceae bacterium</name>
    <dbReference type="NCBI Taxonomy" id="253824"/>
    <lineage>
        <taxon>Bacteria</taxon>
        <taxon>Bacillati</taxon>
        <taxon>Actinomycetota</taxon>
        <taxon>Actinomycetes</taxon>
        <taxon>Propionibacteriales</taxon>
        <taxon>Nocardioidaceae</taxon>
        <taxon>environmental samples</taxon>
    </lineage>
</organism>
<protein>
    <submittedName>
        <fullName evidence="3">Iron-sulfur cluster regulator SufR</fullName>
    </submittedName>
</protein>
<dbReference type="Gene3D" id="1.10.10.10">
    <property type="entry name" value="Winged helix-like DNA-binding domain superfamily/Winged helix DNA-binding domain"/>
    <property type="match status" value="1"/>
</dbReference>
<dbReference type="AlphaFoldDB" id="A0A6J4MFV8"/>
<proteinExistence type="predicted"/>
<evidence type="ECO:0000256" key="1">
    <source>
        <dbReference type="SAM" id="MobiDB-lite"/>
    </source>
</evidence>
<dbReference type="SMART" id="SM00347">
    <property type="entry name" value="HTH_MARR"/>
    <property type="match status" value="1"/>
</dbReference>
<dbReference type="PANTHER" id="PTHR30363">
    <property type="entry name" value="HTH-TYPE TRANSCRIPTIONAL REGULATOR SRLR-RELATED"/>
    <property type="match status" value="1"/>
</dbReference>
<evidence type="ECO:0000259" key="2">
    <source>
        <dbReference type="SMART" id="SM00347"/>
    </source>
</evidence>
<dbReference type="EMBL" id="CADCUG010000143">
    <property type="protein sequence ID" value="CAA9354095.1"/>
    <property type="molecule type" value="Genomic_DNA"/>
</dbReference>